<comment type="function">
    <text evidence="1 6">Required for the transposition of the insertion element.</text>
</comment>
<dbReference type="EMBL" id="AP022567">
    <property type="protein sequence ID" value="BBX31246.1"/>
    <property type="molecule type" value="Genomic_DNA"/>
</dbReference>
<protein>
    <recommendedName>
        <fullName evidence="6">Mutator family transposase</fullName>
    </recommendedName>
</protein>
<comment type="similarity">
    <text evidence="2 6">Belongs to the transposase mutator family.</text>
</comment>
<evidence type="ECO:0000256" key="3">
    <source>
        <dbReference type="ARBA" id="ARBA00022578"/>
    </source>
</evidence>
<dbReference type="Pfam" id="PF00872">
    <property type="entry name" value="Transposase_mut"/>
    <property type="match status" value="1"/>
</dbReference>
<organism evidence="7 8">
    <name type="scientific">Mycolicibacterium mageritense</name>
    <name type="common">Mycobacterium mageritense</name>
    <dbReference type="NCBI Taxonomy" id="53462"/>
    <lineage>
        <taxon>Bacteria</taxon>
        <taxon>Bacillati</taxon>
        <taxon>Actinomycetota</taxon>
        <taxon>Actinomycetes</taxon>
        <taxon>Mycobacteriales</taxon>
        <taxon>Mycobacteriaceae</taxon>
        <taxon>Mycolicibacterium</taxon>
    </lineage>
</organism>
<keyword evidence="5 6" id="KW-0233">DNA recombination</keyword>
<evidence type="ECO:0000256" key="1">
    <source>
        <dbReference type="ARBA" id="ARBA00002190"/>
    </source>
</evidence>
<dbReference type="Proteomes" id="UP000465622">
    <property type="component" value="Chromosome"/>
</dbReference>
<keyword evidence="8" id="KW-1185">Reference proteome</keyword>
<evidence type="ECO:0000313" key="7">
    <source>
        <dbReference type="EMBL" id="BBX31246.1"/>
    </source>
</evidence>
<reference evidence="7 8" key="1">
    <citation type="journal article" date="2019" name="Emerg. Microbes Infect.">
        <title>Comprehensive subspecies identification of 175 nontuberculous mycobacteria species based on 7547 genomic profiles.</title>
        <authorList>
            <person name="Matsumoto Y."/>
            <person name="Kinjo T."/>
            <person name="Motooka D."/>
            <person name="Nabeya D."/>
            <person name="Jung N."/>
            <person name="Uechi K."/>
            <person name="Horii T."/>
            <person name="Iida T."/>
            <person name="Fujita J."/>
            <person name="Nakamura S."/>
        </authorList>
    </citation>
    <scope>NUCLEOTIDE SEQUENCE [LARGE SCALE GENOMIC DNA]</scope>
    <source>
        <strain evidence="7 8">JCM 12375</strain>
    </source>
</reference>
<evidence type="ECO:0000313" key="8">
    <source>
        <dbReference type="Proteomes" id="UP000465622"/>
    </source>
</evidence>
<keyword evidence="4 6" id="KW-0238">DNA-binding</keyword>
<accession>A0ABN5Y1L7</accession>
<proteinExistence type="inferred from homology"/>
<dbReference type="PANTHER" id="PTHR33217:SF7">
    <property type="entry name" value="TRANSPOSASE FOR INSERTION SEQUENCE ELEMENT IS1081"/>
    <property type="match status" value="1"/>
</dbReference>
<evidence type="ECO:0000256" key="2">
    <source>
        <dbReference type="ARBA" id="ARBA00010961"/>
    </source>
</evidence>
<name>A0ABN5Y1L7_MYCME</name>
<dbReference type="PANTHER" id="PTHR33217">
    <property type="entry name" value="TRANSPOSASE FOR INSERTION SEQUENCE ELEMENT IS1081"/>
    <property type="match status" value="1"/>
</dbReference>
<evidence type="ECO:0000256" key="5">
    <source>
        <dbReference type="ARBA" id="ARBA00023172"/>
    </source>
</evidence>
<evidence type="ECO:0000256" key="6">
    <source>
        <dbReference type="RuleBase" id="RU365089"/>
    </source>
</evidence>
<keyword evidence="6" id="KW-0814">Transposable element</keyword>
<keyword evidence="3 6" id="KW-0815">Transposition</keyword>
<dbReference type="InterPro" id="IPR001207">
    <property type="entry name" value="Transposase_mutator"/>
</dbReference>
<evidence type="ECO:0000256" key="4">
    <source>
        <dbReference type="ARBA" id="ARBA00023125"/>
    </source>
</evidence>
<gene>
    <name evidence="7" type="ORF">MMAGJ_05280</name>
</gene>
<sequence length="69" mass="7999">MAQQFTNSSWQRCRVHFMRNLHTAVSAKHAPAVTAAVKTIFAHTRPDEVAAQWDRVADTLARRSRRWPR</sequence>